<dbReference type="FunFam" id="3.10.580.10:FF:000002">
    <property type="entry name" value="Magnesium/cobalt efflux protein CorC"/>
    <property type="match status" value="1"/>
</dbReference>
<feature type="transmembrane region" description="Helical" evidence="11">
    <location>
        <begin position="73"/>
        <end position="92"/>
    </location>
</feature>
<evidence type="ECO:0000259" key="12">
    <source>
        <dbReference type="PROSITE" id="PS51371"/>
    </source>
</evidence>
<feature type="transmembrane region" description="Helical" evidence="11">
    <location>
        <begin position="98"/>
        <end position="124"/>
    </location>
</feature>
<dbReference type="STRING" id="880526.GCA_000427365_00617"/>
<accession>A0A379MS79</accession>
<keyword evidence="5" id="KW-0677">Repeat</keyword>
<dbReference type="PANTHER" id="PTHR22777">
    <property type="entry name" value="HEMOLYSIN-RELATED"/>
    <property type="match status" value="1"/>
</dbReference>
<dbReference type="InterPro" id="IPR046342">
    <property type="entry name" value="CBS_dom_sf"/>
</dbReference>
<evidence type="ECO:0000256" key="6">
    <source>
        <dbReference type="ARBA" id="ARBA00022989"/>
    </source>
</evidence>
<evidence type="ECO:0000256" key="5">
    <source>
        <dbReference type="ARBA" id="ARBA00022737"/>
    </source>
</evidence>
<evidence type="ECO:0000256" key="10">
    <source>
        <dbReference type="PROSITE-ProRule" id="PRU01193"/>
    </source>
</evidence>
<comment type="similarity">
    <text evidence="2">Belongs to the UPF0053 family.</text>
</comment>
<feature type="domain" description="CNNM transmembrane" evidence="13">
    <location>
        <begin position="13"/>
        <end position="202"/>
    </location>
</feature>
<dbReference type="SUPFAM" id="SSF54631">
    <property type="entry name" value="CBS-domain pair"/>
    <property type="match status" value="1"/>
</dbReference>
<keyword evidence="7 9" id="KW-0129">CBS domain</keyword>
<evidence type="ECO:0000256" key="9">
    <source>
        <dbReference type="PROSITE-ProRule" id="PRU00703"/>
    </source>
</evidence>
<dbReference type="EMBL" id="UGVL01000001">
    <property type="protein sequence ID" value="SUE33619.1"/>
    <property type="molecule type" value="Genomic_DNA"/>
</dbReference>
<keyword evidence="4 10" id="KW-0812">Transmembrane</keyword>
<dbReference type="PROSITE" id="PS51371">
    <property type="entry name" value="CBS"/>
    <property type="match status" value="2"/>
</dbReference>
<dbReference type="InterPro" id="IPR016169">
    <property type="entry name" value="FAD-bd_PCMH_sub2"/>
</dbReference>
<evidence type="ECO:0000256" key="8">
    <source>
        <dbReference type="ARBA" id="ARBA00023136"/>
    </source>
</evidence>
<dbReference type="GO" id="GO:0050660">
    <property type="term" value="F:flavin adenine dinucleotide binding"/>
    <property type="evidence" value="ECO:0007669"/>
    <property type="project" value="InterPro"/>
</dbReference>
<dbReference type="InterPro" id="IPR044751">
    <property type="entry name" value="Ion_transp-like_CBS"/>
</dbReference>
<dbReference type="SMART" id="SM00116">
    <property type="entry name" value="CBS"/>
    <property type="match status" value="2"/>
</dbReference>
<name>A0A379MS79_9BACT</name>
<dbReference type="GO" id="GO:0005886">
    <property type="term" value="C:plasma membrane"/>
    <property type="evidence" value="ECO:0007669"/>
    <property type="project" value="UniProtKB-SubCell"/>
</dbReference>
<dbReference type="NCBIfam" id="TIGR03520">
    <property type="entry name" value="GldE"/>
    <property type="match status" value="1"/>
</dbReference>
<keyword evidence="3" id="KW-1003">Cell membrane</keyword>
<dbReference type="Gene3D" id="3.30.465.10">
    <property type="match status" value="1"/>
</dbReference>
<keyword evidence="15" id="KW-1185">Reference proteome</keyword>
<evidence type="ECO:0000256" key="7">
    <source>
        <dbReference type="ARBA" id="ARBA00023122"/>
    </source>
</evidence>
<dbReference type="InterPro" id="IPR002550">
    <property type="entry name" value="CNNM"/>
</dbReference>
<feature type="domain" description="CBS" evidence="12">
    <location>
        <begin position="218"/>
        <end position="277"/>
    </location>
</feature>
<evidence type="ECO:0000256" key="11">
    <source>
        <dbReference type="SAM" id="Phobius"/>
    </source>
</evidence>
<evidence type="ECO:0000256" key="2">
    <source>
        <dbReference type="ARBA" id="ARBA00006337"/>
    </source>
</evidence>
<evidence type="ECO:0000259" key="13">
    <source>
        <dbReference type="PROSITE" id="PS51846"/>
    </source>
</evidence>
<feature type="domain" description="CBS" evidence="12">
    <location>
        <begin position="282"/>
        <end position="339"/>
    </location>
</feature>
<evidence type="ECO:0000256" key="4">
    <source>
        <dbReference type="ARBA" id="ARBA00022692"/>
    </source>
</evidence>
<gene>
    <name evidence="14" type="ORF">NCTC11190_00829</name>
</gene>
<comment type="subcellular location">
    <subcellularLocation>
        <location evidence="1">Cell membrane</location>
        <topology evidence="1">Multi-pass membrane protein</topology>
    </subcellularLocation>
</comment>
<dbReference type="CDD" id="cd04590">
    <property type="entry name" value="CBS_pair_CorC_HlyC_assoc"/>
    <property type="match status" value="1"/>
</dbReference>
<dbReference type="Proteomes" id="UP000255233">
    <property type="component" value="Unassembled WGS sequence"/>
</dbReference>
<dbReference type="Pfam" id="PF03471">
    <property type="entry name" value="CorC_HlyC"/>
    <property type="match status" value="1"/>
</dbReference>
<organism evidence="14 15">
    <name type="scientific">Rikenella microfusus</name>
    <dbReference type="NCBI Taxonomy" id="28139"/>
    <lineage>
        <taxon>Bacteria</taxon>
        <taxon>Pseudomonadati</taxon>
        <taxon>Bacteroidota</taxon>
        <taxon>Bacteroidia</taxon>
        <taxon>Bacteroidales</taxon>
        <taxon>Rikenellaceae</taxon>
        <taxon>Rikenella</taxon>
    </lineage>
</organism>
<dbReference type="Gene3D" id="3.10.580.10">
    <property type="entry name" value="CBS-domain"/>
    <property type="match status" value="1"/>
</dbReference>
<dbReference type="PROSITE" id="PS51846">
    <property type="entry name" value="CNNM"/>
    <property type="match status" value="1"/>
</dbReference>
<dbReference type="InterPro" id="IPR036318">
    <property type="entry name" value="FAD-bd_PCMH-like_sf"/>
</dbReference>
<proteinExistence type="inferred from homology"/>
<dbReference type="SMART" id="SM01091">
    <property type="entry name" value="CorC_HlyC"/>
    <property type="match status" value="1"/>
</dbReference>
<dbReference type="SUPFAM" id="SSF56176">
    <property type="entry name" value="FAD-binding/transporter-associated domain-like"/>
    <property type="match status" value="1"/>
</dbReference>
<dbReference type="PANTHER" id="PTHR22777:SF32">
    <property type="entry name" value="UPF0053 INNER MEMBRANE PROTEIN YFJD"/>
    <property type="match status" value="1"/>
</dbReference>
<dbReference type="Pfam" id="PF01595">
    <property type="entry name" value="CNNM"/>
    <property type="match status" value="1"/>
</dbReference>
<evidence type="ECO:0000313" key="14">
    <source>
        <dbReference type="EMBL" id="SUE33619.1"/>
    </source>
</evidence>
<keyword evidence="6 10" id="KW-1133">Transmembrane helix</keyword>
<dbReference type="InterPro" id="IPR019862">
    <property type="entry name" value="Motility-assoc_prot_GldE"/>
</dbReference>
<dbReference type="RefSeq" id="WP_037291414.1">
    <property type="nucleotide sequence ID" value="NZ_CALVFX010000002.1"/>
</dbReference>
<dbReference type="AlphaFoldDB" id="A0A379MS79"/>
<evidence type="ECO:0000313" key="15">
    <source>
        <dbReference type="Proteomes" id="UP000255233"/>
    </source>
</evidence>
<feature type="transmembrane region" description="Helical" evidence="11">
    <location>
        <begin position="12"/>
        <end position="34"/>
    </location>
</feature>
<protein>
    <submittedName>
        <fullName evidence="14">Mg2+ and Co2+ transporter CorB</fullName>
    </submittedName>
</protein>
<evidence type="ECO:0000256" key="1">
    <source>
        <dbReference type="ARBA" id="ARBA00004651"/>
    </source>
</evidence>
<dbReference type="InterPro" id="IPR000644">
    <property type="entry name" value="CBS_dom"/>
</dbReference>
<reference evidence="14 15" key="1">
    <citation type="submission" date="2018-06" db="EMBL/GenBank/DDBJ databases">
        <authorList>
            <consortium name="Pathogen Informatics"/>
            <person name="Doyle S."/>
        </authorList>
    </citation>
    <scope>NUCLEOTIDE SEQUENCE [LARGE SCALE GENOMIC DNA]</scope>
    <source>
        <strain evidence="14 15">NCTC11190</strain>
    </source>
</reference>
<keyword evidence="8 10" id="KW-0472">Membrane</keyword>
<dbReference type="Pfam" id="PF00571">
    <property type="entry name" value="CBS"/>
    <property type="match status" value="2"/>
</dbReference>
<dbReference type="InterPro" id="IPR005170">
    <property type="entry name" value="Transptr-assoc_dom"/>
</dbReference>
<sequence length="442" mass="49170">MDDYLQGVEFLAFTPHLIWMLLVLAALLIVSALVSGSETAFFSLSPGETRDLEESDSAASKAAVKLLHDKDRLLSTILITNNLVNIGAILMADSVIDRIVVFGGASALEFIVKVIVVTFILLLFGEIMPKIFAAYNTLSFARKMAVPLLSLQRFFRPLSALLLRAGGAVTGALSRRQANLSMSELTDAIEIAEADSDDDKKMLTGIVRFVRTEADQIMKPRIDVVALEQGASFAEVRETVVRSGFSRIPVYNEDLDDIKGILYVKDLLPHLSEGDDFRWQQLLRPAYFVPEHKKINDLLEDFRKRKIHIAVVVDEYGGTLGIVSLEDILEEIVGEIADESDIEAAPYERIDANHYIFEGRTHLGDFLRVLELPDTFLDSVRGDADTLAGLMLEIRGEFFREGESVDFDNIEFKAVRVENRRITRVEVTLHTGDTSDGDGSDD</sequence>
<evidence type="ECO:0000256" key="3">
    <source>
        <dbReference type="ARBA" id="ARBA00022475"/>
    </source>
</evidence>
<dbReference type="OrthoDB" id="9798188at2"/>